<keyword evidence="1" id="KW-0732">Signal</keyword>
<feature type="chain" id="PRO_5013106434" evidence="1">
    <location>
        <begin position="20"/>
        <end position="129"/>
    </location>
</feature>
<gene>
    <name evidence="2" type="ORF">AMATHDRAFT_66273</name>
</gene>
<protein>
    <submittedName>
        <fullName evidence="2">Uncharacterized protein</fullName>
    </submittedName>
</protein>
<evidence type="ECO:0000256" key="1">
    <source>
        <dbReference type="SAM" id="SignalP"/>
    </source>
</evidence>
<evidence type="ECO:0000313" key="3">
    <source>
        <dbReference type="Proteomes" id="UP000242287"/>
    </source>
</evidence>
<proteinExistence type="predicted"/>
<accession>A0A2A9NDB4</accession>
<name>A0A2A9NDB4_9AGAR</name>
<feature type="signal peptide" evidence="1">
    <location>
        <begin position="1"/>
        <end position="19"/>
    </location>
</feature>
<organism evidence="2 3">
    <name type="scientific">Amanita thiersii Skay4041</name>
    <dbReference type="NCBI Taxonomy" id="703135"/>
    <lineage>
        <taxon>Eukaryota</taxon>
        <taxon>Fungi</taxon>
        <taxon>Dikarya</taxon>
        <taxon>Basidiomycota</taxon>
        <taxon>Agaricomycotina</taxon>
        <taxon>Agaricomycetes</taxon>
        <taxon>Agaricomycetidae</taxon>
        <taxon>Agaricales</taxon>
        <taxon>Pluteineae</taxon>
        <taxon>Amanitaceae</taxon>
        <taxon>Amanita</taxon>
    </lineage>
</organism>
<dbReference type="AlphaFoldDB" id="A0A2A9NDB4"/>
<dbReference type="Proteomes" id="UP000242287">
    <property type="component" value="Unassembled WGS sequence"/>
</dbReference>
<evidence type="ECO:0000313" key="2">
    <source>
        <dbReference type="EMBL" id="PFH48058.1"/>
    </source>
</evidence>
<sequence length="129" mass="14609">MQLTYVSILTTSLFSVIMAGPIPTNQDMSTSTFPHWLSSRRHPQSLVVISPLWCTTKRVESLDMTKVIARHCKEAGGDAFFSTVRIQMLHPSLKDQVKPHMTYCFDLLAMSVEAMDTLNNGECWENDRS</sequence>
<keyword evidence="3" id="KW-1185">Reference proteome</keyword>
<reference evidence="2 3" key="1">
    <citation type="submission" date="2014-02" db="EMBL/GenBank/DDBJ databases">
        <title>Transposable element dynamics among asymbiotic and ectomycorrhizal Amanita fungi.</title>
        <authorList>
            <consortium name="DOE Joint Genome Institute"/>
            <person name="Hess J."/>
            <person name="Skrede I."/>
            <person name="Wolfe B."/>
            <person name="LaButti K."/>
            <person name="Ohm R.A."/>
            <person name="Grigoriev I.V."/>
            <person name="Pringle A."/>
        </authorList>
    </citation>
    <scope>NUCLEOTIDE SEQUENCE [LARGE SCALE GENOMIC DNA]</scope>
    <source>
        <strain evidence="2 3">SKay4041</strain>
    </source>
</reference>
<dbReference type="EMBL" id="KZ302078">
    <property type="protein sequence ID" value="PFH48058.1"/>
    <property type="molecule type" value="Genomic_DNA"/>
</dbReference>